<dbReference type="EMBL" id="CAFBRZ010000087">
    <property type="protein sequence ID" value="CAB5159692.1"/>
    <property type="molecule type" value="Genomic_DNA"/>
</dbReference>
<evidence type="ECO:0000256" key="6">
    <source>
        <dbReference type="ARBA" id="ARBA00022925"/>
    </source>
</evidence>
<evidence type="ECO:0000256" key="11">
    <source>
        <dbReference type="SAM" id="Phobius"/>
    </source>
</evidence>
<feature type="transmembrane region" description="Helical" evidence="11">
    <location>
        <begin position="45"/>
        <end position="71"/>
    </location>
</feature>
<evidence type="ECO:0000256" key="9">
    <source>
        <dbReference type="ARBA" id="ARBA00023136"/>
    </source>
</evidence>
<keyword evidence="3" id="KW-0600">Photoreceptor protein</keyword>
<comment type="subcellular location">
    <subcellularLocation>
        <location evidence="1">Membrane</location>
        <topology evidence="1">Multi-pass membrane protein</topology>
    </subcellularLocation>
</comment>
<organism evidence="13">
    <name type="scientific">freshwater metagenome</name>
    <dbReference type="NCBI Taxonomy" id="449393"/>
    <lineage>
        <taxon>unclassified sequences</taxon>
        <taxon>metagenomes</taxon>
        <taxon>ecological metagenomes</taxon>
    </lineage>
</organism>
<evidence type="ECO:0000256" key="10">
    <source>
        <dbReference type="ARBA" id="ARBA00023170"/>
    </source>
</evidence>
<dbReference type="InterPro" id="IPR001425">
    <property type="entry name" value="Arc/bac/fun_rhodopsins"/>
</dbReference>
<evidence type="ECO:0000256" key="3">
    <source>
        <dbReference type="ARBA" id="ARBA00022543"/>
    </source>
</evidence>
<gene>
    <name evidence="12" type="ORF">UFOPK2655_00989</name>
    <name evidence="13" type="ORF">UFOPK3667_00848</name>
    <name evidence="14" type="ORF">UFOPK4444_01207</name>
</gene>
<dbReference type="EMBL" id="CAEZYE010000054">
    <property type="protein sequence ID" value="CAB4715382.1"/>
    <property type="molecule type" value="Genomic_DNA"/>
</dbReference>
<evidence type="ECO:0000256" key="4">
    <source>
        <dbReference type="ARBA" id="ARBA00022606"/>
    </source>
</evidence>
<dbReference type="EMBL" id="CAFBMU010000008">
    <property type="protein sequence ID" value="CAB4923516.1"/>
    <property type="molecule type" value="Genomic_DNA"/>
</dbReference>
<dbReference type="Gene3D" id="1.20.1070.10">
    <property type="entry name" value="Rhodopsin 7-helix transmembrane proteins"/>
    <property type="match status" value="1"/>
</dbReference>
<dbReference type="PANTHER" id="PTHR28286">
    <property type="match status" value="1"/>
</dbReference>
<keyword evidence="10" id="KW-0675">Receptor</keyword>
<evidence type="ECO:0000256" key="7">
    <source>
        <dbReference type="ARBA" id="ARBA00022989"/>
    </source>
</evidence>
<dbReference type="PRINTS" id="PR00251">
    <property type="entry name" value="BACTRLOPSIN"/>
</dbReference>
<dbReference type="GO" id="GO:0016020">
    <property type="term" value="C:membrane"/>
    <property type="evidence" value="ECO:0007669"/>
    <property type="project" value="UniProtKB-SubCell"/>
</dbReference>
<dbReference type="SMART" id="SM01021">
    <property type="entry name" value="Bac_rhodopsin"/>
    <property type="match status" value="1"/>
</dbReference>
<evidence type="ECO:0000256" key="5">
    <source>
        <dbReference type="ARBA" id="ARBA00022692"/>
    </source>
</evidence>
<evidence type="ECO:0000256" key="1">
    <source>
        <dbReference type="ARBA" id="ARBA00004141"/>
    </source>
</evidence>
<dbReference type="GO" id="GO:0007602">
    <property type="term" value="P:phototransduction"/>
    <property type="evidence" value="ECO:0007669"/>
    <property type="project" value="UniProtKB-KW"/>
</dbReference>
<feature type="transmembrane region" description="Helical" evidence="11">
    <location>
        <begin position="91"/>
        <end position="111"/>
    </location>
</feature>
<keyword evidence="8" id="KW-0157">Chromophore</keyword>
<name>A0A6J7HWI7_9ZZZZ</name>
<dbReference type="GO" id="GO:0009881">
    <property type="term" value="F:photoreceptor activity"/>
    <property type="evidence" value="ECO:0007669"/>
    <property type="project" value="UniProtKB-KW"/>
</dbReference>
<accession>A0A6J7HWI7</accession>
<keyword evidence="5 11" id="KW-0812">Transmembrane</keyword>
<keyword evidence="9 11" id="KW-0472">Membrane</keyword>
<feature type="transmembrane region" description="Helical" evidence="11">
    <location>
        <begin position="12"/>
        <end position="33"/>
    </location>
</feature>
<dbReference type="SUPFAM" id="SSF81321">
    <property type="entry name" value="Family A G protein-coupled receptor-like"/>
    <property type="match status" value="1"/>
</dbReference>
<evidence type="ECO:0000313" key="13">
    <source>
        <dbReference type="EMBL" id="CAB4923516.1"/>
    </source>
</evidence>
<protein>
    <submittedName>
        <fullName evidence="13">Unannotated protein</fullName>
    </submittedName>
</protein>
<feature type="transmembrane region" description="Helical" evidence="11">
    <location>
        <begin position="145"/>
        <end position="163"/>
    </location>
</feature>
<dbReference type="Pfam" id="PF01036">
    <property type="entry name" value="Bac_rhodopsin"/>
    <property type="match status" value="1"/>
</dbReference>
<evidence type="ECO:0000256" key="2">
    <source>
        <dbReference type="ARBA" id="ARBA00008130"/>
    </source>
</evidence>
<keyword evidence="6" id="KW-0681">Retinal protein</keyword>
<evidence type="ECO:0000256" key="8">
    <source>
        <dbReference type="ARBA" id="ARBA00022991"/>
    </source>
</evidence>
<comment type="similarity">
    <text evidence="2">Belongs to the archaeal/bacterial/fungal opsin family.</text>
</comment>
<feature type="transmembrane region" description="Helical" evidence="11">
    <location>
        <begin position="184"/>
        <end position="202"/>
    </location>
</feature>
<evidence type="ECO:0000313" key="12">
    <source>
        <dbReference type="EMBL" id="CAB4715382.1"/>
    </source>
</evidence>
<feature type="transmembrane region" description="Helical" evidence="11">
    <location>
        <begin position="123"/>
        <end position="139"/>
    </location>
</feature>
<dbReference type="PANTHER" id="PTHR28286:SF2">
    <property type="entry name" value="BACTERIORHODOPSIN _OPSIN, NOPA (EUROFUNG)"/>
    <property type="match status" value="1"/>
</dbReference>
<keyword evidence="7 11" id="KW-1133">Transmembrane helix</keyword>
<sequence>MVLKLTATAWSLVTNGYLLAIMALLATAIYGLSTQSRILFKYRSVVVLAAIMCVIDALSYGQLFSTFLSASTGNNLSIGSGHSSFSNTTRYAAWIITVPLQIVILVGVLGLKGKISAALKSRLIPAIVIMMSLGYIGEASDPLKITVGILSTLLFLYIIYLLIKPFESLLIEQSPDVQIQFRRLRLIIISLWCTYPLFYYLASESALAASENYSFIAQQTLFVVVDLLSKCYFSIQIFKIAHLKSVEDGMPHHG</sequence>
<reference evidence="13" key="1">
    <citation type="submission" date="2020-05" db="EMBL/GenBank/DDBJ databases">
        <authorList>
            <person name="Chiriac C."/>
            <person name="Salcher M."/>
            <person name="Ghai R."/>
            <person name="Kavagutti S V."/>
        </authorList>
    </citation>
    <scope>NUCLEOTIDE SEQUENCE</scope>
</reference>
<dbReference type="AlphaFoldDB" id="A0A6J7HWI7"/>
<keyword evidence="4" id="KW-0716">Sensory transduction</keyword>
<evidence type="ECO:0000313" key="14">
    <source>
        <dbReference type="EMBL" id="CAB5159692.1"/>
    </source>
</evidence>
<proteinExistence type="inferred from homology"/>